<dbReference type="InterPro" id="IPR010710">
    <property type="entry name" value="DUF1289"/>
</dbReference>
<protein>
    <submittedName>
        <fullName evidence="2">Putative Fe-S protein</fullName>
    </submittedName>
</protein>
<dbReference type="EMBL" id="AUSV01000023">
    <property type="protein sequence ID" value="ESP93988.1"/>
    <property type="molecule type" value="Genomic_DNA"/>
</dbReference>
<name>V4HW37_PSEL2</name>
<dbReference type="Pfam" id="PF06945">
    <property type="entry name" value="DUF1289"/>
    <property type="match status" value="1"/>
</dbReference>
<dbReference type="PANTHER" id="PTHR35175">
    <property type="entry name" value="DUF1289 DOMAIN-CONTAINING PROTEIN"/>
    <property type="match status" value="1"/>
</dbReference>
<feature type="compositionally biased region" description="Polar residues" evidence="1">
    <location>
        <begin position="69"/>
        <end position="78"/>
    </location>
</feature>
<reference evidence="2 3" key="1">
    <citation type="submission" date="2013-07" db="EMBL/GenBank/DDBJ databases">
        <title>Draft genome sequence of Pseudoalteromonas luteoviolacea 2ta16.</title>
        <authorList>
            <person name="Allen E.E."/>
            <person name="Azam F."/>
            <person name="Podell S."/>
        </authorList>
    </citation>
    <scope>NUCLEOTIDE SEQUENCE [LARGE SCALE GENOMIC DNA]</scope>
    <source>
        <strain evidence="2 3">2ta16</strain>
    </source>
</reference>
<dbReference type="PANTHER" id="PTHR35175:SF1">
    <property type="entry name" value="OXIDOREDUCTASE"/>
    <property type="match status" value="1"/>
</dbReference>
<accession>V4HW37</accession>
<feature type="compositionally biased region" description="Basic and acidic residues" evidence="1">
    <location>
        <begin position="79"/>
        <end position="91"/>
    </location>
</feature>
<dbReference type="AlphaFoldDB" id="V4HW37"/>
<sequence length="91" mass="10847">MTLSMEQIEIFTIPSPCKGICEVNNRGYCKGCFRSREERFCWNQMTEHQKRIVVDLCQRRKKRIMAKKNAQQLDNSAEPQDKQDDLFKFDI</sequence>
<feature type="region of interest" description="Disordered" evidence="1">
    <location>
        <begin position="68"/>
        <end position="91"/>
    </location>
</feature>
<evidence type="ECO:0000256" key="1">
    <source>
        <dbReference type="SAM" id="MobiDB-lite"/>
    </source>
</evidence>
<dbReference type="Proteomes" id="UP000017820">
    <property type="component" value="Unassembled WGS sequence"/>
</dbReference>
<evidence type="ECO:0000313" key="3">
    <source>
        <dbReference type="Proteomes" id="UP000017820"/>
    </source>
</evidence>
<evidence type="ECO:0000313" key="2">
    <source>
        <dbReference type="EMBL" id="ESP93988.1"/>
    </source>
</evidence>
<proteinExistence type="predicted"/>
<gene>
    <name evidence="2" type="ORF">PL2TA16_02512</name>
</gene>
<dbReference type="PATRIC" id="fig|1353533.3.peg.1561"/>
<comment type="caution">
    <text evidence="2">The sequence shown here is derived from an EMBL/GenBank/DDBJ whole genome shotgun (WGS) entry which is preliminary data.</text>
</comment>
<organism evidence="2 3">
    <name type="scientific">Pseudoalteromonas luteoviolacea (strain 2ta16)</name>
    <dbReference type="NCBI Taxonomy" id="1353533"/>
    <lineage>
        <taxon>Bacteria</taxon>
        <taxon>Pseudomonadati</taxon>
        <taxon>Pseudomonadota</taxon>
        <taxon>Gammaproteobacteria</taxon>
        <taxon>Alteromonadales</taxon>
        <taxon>Pseudoalteromonadaceae</taxon>
        <taxon>Pseudoalteromonas</taxon>
    </lineage>
</organism>